<gene>
    <name evidence="1" type="ORF">Lboz_1805</name>
</gene>
<dbReference type="OrthoDB" id="9788211at2"/>
<dbReference type="AlphaFoldDB" id="A0A0W0RQ24"/>
<dbReference type="Proteomes" id="UP000054695">
    <property type="component" value="Unassembled WGS sequence"/>
</dbReference>
<proteinExistence type="predicted"/>
<organism evidence="1 2">
    <name type="scientific">Legionella bozemanae</name>
    <name type="common">Fluoribacter bozemanae</name>
    <dbReference type="NCBI Taxonomy" id="447"/>
    <lineage>
        <taxon>Bacteria</taxon>
        <taxon>Pseudomonadati</taxon>
        <taxon>Pseudomonadota</taxon>
        <taxon>Gammaproteobacteria</taxon>
        <taxon>Legionellales</taxon>
        <taxon>Legionellaceae</taxon>
        <taxon>Legionella</taxon>
    </lineage>
</organism>
<protein>
    <submittedName>
        <fullName evidence="1">Protein TraU</fullName>
    </submittedName>
</protein>
<dbReference type="InterPro" id="IPR009649">
    <property type="entry name" value="TraU"/>
</dbReference>
<dbReference type="Pfam" id="PF06834">
    <property type="entry name" value="TraU"/>
    <property type="match status" value="1"/>
</dbReference>
<dbReference type="EMBL" id="LNXU01000019">
    <property type="protein sequence ID" value="KTC73159.1"/>
    <property type="molecule type" value="Genomic_DNA"/>
</dbReference>
<dbReference type="PATRIC" id="fig|447.4.peg.1919"/>
<name>A0A0W0RQ24_LEGBO</name>
<comment type="caution">
    <text evidence="1">The sequence shown here is derived from an EMBL/GenBank/DDBJ whole genome shotgun (WGS) entry which is preliminary data.</text>
</comment>
<keyword evidence="2" id="KW-1185">Reference proteome</keyword>
<sequence>MKPIFIFFAFIITGLAEAGSCHGRFVNPITDVCWSCLFPLSLGQINLISSNHLPDTKNPKLPVCECPGNPIPRLGLTIGYWEPVNLVDVTRTPFCLVNLGGISLNFGKYYRKGTVETDSNLSNQSFYHVHWYKFPLMYWLNVLTDGICVEKGDFDIAYPSELDAMWNDDELGFIINPEAVLFGSLPAQAACAADASTALLGSAIDKLFWCAGAQGSMYPLTGHVQEHVGGVQASVLLSERMNYKLHRQGLLEDSVGLDDSTSSTKSICHTHYSPILPKSRYRYQMVNPLPTTHACYPLGRATSLWEAGHEYPLKGEDFGYLIFRKRNCCAF</sequence>
<accession>A0A0W0RQ24</accession>
<dbReference type="STRING" id="447.Lboz_1805"/>
<evidence type="ECO:0000313" key="1">
    <source>
        <dbReference type="EMBL" id="KTC73159.1"/>
    </source>
</evidence>
<dbReference type="RefSeq" id="WP_058459451.1">
    <property type="nucleotide sequence ID" value="NZ_CAAAIY010000022.1"/>
</dbReference>
<dbReference type="NCBIfam" id="NF010297">
    <property type="entry name" value="PRK13737.1"/>
    <property type="match status" value="1"/>
</dbReference>
<reference evidence="1 2" key="1">
    <citation type="submission" date="2015-11" db="EMBL/GenBank/DDBJ databases">
        <title>Genomic analysis of 38 Legionella species identifies large and diverse effector repertoires.</title>
        <authorList>
            <person name="Burstein D."/>
            <person name="Amaro F."/>
            <person name="Zusman T."/>
            <person name="Lifshitz Z."/>
            <person name="Cohen O."/>
            <person name="Gilbert J.A."/>
            <person name="Pupko T."/>
            <person name="Shuman H.A."/>
            <person name="Segal G."/>
        </authorList>
    </citation>
    <scope>NUCLEOTIDE SEQUENCE [LARGE SCALE GENOMIC DNA]</scope>
    <source>
        <strain evidence="1 2">WIGA</strain>
    </source>
</reference>
<evidence type="ECO:0000313" key="2">
    <source>
        <dbReference type="Proteomes" id="UP000054695"/>
    </source>
</evidence>